<dbReference type="Pfam" id="PF04237">
    <property type="entry name" value="YjbR"/>
    <property type="match status" value="1"/>
</dbReference>
<evidence type="ECO:0000313" key="2">
    <source>
        <dbReference type="Proteomes" id="UP000031166"/>
    </source>
</evidence>
<sequence length="120" mass="13689">MTHDEVRALLLSFPGVEDGVSYGEPSFKVAGKFFTWMRPALEDSIVVHLDNRDERELLIEMDPATFHFTDHYRDHPIVLARIRSVDPVWLRAALEKRWRRIAPKKLSKAHPDLIGAGSGA</sequence>
<dbReference type="Proteomes" id="UP000031166">
    <property type="component" value="Unassembled WGS sequence"/>
</dbReference>
<gene>
    <name evidence="1" type="ORF">RM53_06640</name>
</gene>
<evidence type="ECO:0008006" key="3">
    <source>
        <dbReference type="Google" id="ProtNLM"/>
    </source>
</evidence>
<comment type="caution">
    <text evidence="1">The sequence shown here is derived from an EMBL/GenBank/DDBJ whole genome shotgun (WGS) entry which is preliminary data.</text>
</comment>
<name>A0A0B4D3R6_9CAUL</name>
<dbReference type="InterPro" id="IPR058532">
    <property type="entry name" value="YjbR/MT2646/Rv2570-like"/>
</dbReference>
<dbReference type="InterPro" id="IPR038056">
    <property type="entry name" value="YjbR-like_sf"/>
</dbReference>
<dbReference type="SUPFAM" id="SSF142906">
    <property type="entry name" value="YjbR-like"/>
    <property type="match status" value="1"/>
</dbReference>
<proteinExistence type="predicted"/>
<dbReference type="RefSeq" id="WP_039245390.1">
    <property type="nucleotide sequence ID" value="NZ_JWSY01000009.1"/>
</dbReference>
<organism evidence="1 2">
    <name type="scientific">Brevundimonas nasdae</name>
    <dbReference type="NCBI Taxonomy" id="172043"/>
    <lineage>
        <taxon>Bacteria</taxon>
        <taxon>Pseudomonadati</taxon>
        <taxon>Pseudomonadota</taxon>
        <taxon>Alphaproteobacteria</taxon>
        <taxon>Caulobacterales</taxon>
        <taxon>Caulobacteraceae</taxon>
        <taxon>Brevundimonas</taxon>
    </lineage>
</organism>
<dbReference type="EMBL" id="JWSY01000009">
    <property type="protein sequence ID" value="KIC58880.1"/>
    <property type="molecule type" value="Genomic_DNA"/>
</dbReference>
<dbReference type="AlphaFoldDB" id="A0A0B4D3R6"/>
<dbReference type="STRING" id="172043.RM53_06640"/>
<protein>
    <recommendedName>
        <fullName evidence="3">MmcQ/YjbR family DNA-binding protein</fullName>
    </recommendedName>
</protein>
<evidence type="ECO:0000313" key="1">
    <source>
        <dbReference type="EMBL" id="KIC58880.1"/>
    </source>
</evidence>
<reference evidence="1 2" key="1">
    <citation type="submission" date="2014-12" db="EMBL/GenBank/DDBJ databases">
        <title>Genome sequencing of Brevundimonas nasdae TPW30.</title>
        <authorList>
            <person name="Tan P.W."/>
            <person name="Chan K.-G."/>
        </authorList>
    </citation>
    <scope>NUCLEOTIDE SEQUENCE [LARGE SCALE GENOMIC DNA]</scope>
    <source>
        <strain evidence="1 2">TPW30</strain>
    </source>
</reference>
<accession>A0A0B4D3R6</accession>